<dbReference type="PANTHER" id="PTHR37540">
    <property type="entry name" value="TRANSCRIPTION FACTOR (ACR-2), PUTATIVE-RELATED-RELATED"/>
    <property type="match status" value="1"/>
</dbReference>
<dbReference type="PANTHER" id="PTHR37540:SF5">
    <property type="entry name" value="TRANSCRIPTION FACTOR DOMAIN-CONTAINING PROTEIN"/>
    <property type="match status" value="1"/>
</dbReference>
<evidence type="ECO:0000256" key="1">
    <source>
        <dbReference type="SAM" id="MobiDB-lite"/>
    </source>
</evidence>
<accession>A0A6A5XV21</accession>
<dbReference type="InterPro" id="IPR021858">
    <property type="entry name" value="Fun_TF"/>
</dbReference>
<dbReference type="EMBL" id="ML978069">
    <property type="protein sequence ID" value="KAF2016776.1"/>
    <property type="molecule type" value="Genomic_DNA"/>
</dbReference>
<keyword evidence="3" id="KW-1185">Reference proteome</keyword>
<feature type="compositionally biased region" description="Basic and acidic residues" evidence="1">
    <location>
        <begin position="73"/>
        <end position="91"/>
    </location>
</feature>
<dbReference type="Pfam" id="PF11951">
    <property type="entry name" value="Fungal_trans_2"/>
    <property type="match status" value="1"/>
</dbReference>
<dbReference type="RefSeq" id="XP_033385115.1">
    <property type="nucleotide sequence ID" value="XM_033525946.1"/>
</dbReference>
<dbReference type="Proteomes" id="UP000799778">
    <property type="component" value="Unassembled WGS sequence"/>
</dbReference>
<organism evidence="2 3">
    <name type="scientific">Aaosphaeria arxii CBS 175.79</name>
    <dbReference type="NCBI Taxonomy" id="1450172"/>
    <lineage>
        <taxon>Eukaryota</taxon>
        <taxon>Fungi</taxon>
        <taxon>Dikarya</taxon>
        <taxon>Ascomycota</taxon>
        <taxon>Pezizomycotina</taxon>
        <taxon>Dothideomycetes</taxon>
        <taxon>Pleosporomycetidae</taxon>
        <taxon>Pleosporales</taxon>
        <taxon>Pleosporales incertae sedis</taxon>
        <taxon>Aaosphaeria</taxon>
    </lineage>
</organism>
<dbReference type="AlphaFoldDB" id="A0A6A5XV21"/>
<proteinExistence type="predicted"/>
<gene>
    <name evidence="2" type="ORF">BU24DRAFT_409847</name>
</gene>
<feature type="compositionally biased region" description="Low complexity" evidence="1">
    <location>
        <begin position="94"/>
        <end position="118"/>
    </location>
</feature>
<sequence>MAPAPPDPSAPTHSHPDHSDASQSQPATRVRRRTRKREGPPQLQFLTATDLSQFKDENAKRSVRSQAMIQYRYKADQQKRKSNKDNPRPESEETSPQSQTSPVDTASSSSISPTSTRPPRNDSFDSATSLGSIPSQLAVPTYSFSHGPMMAEGFHDQHIYPSTTEAWQGVIPDEGFSEDPWFLTQPSQAPVVPAYHDRYSRALSIRPLNTPARRVLEYQETQEHEEAHIRIIVSEFANFRPIGDTVDPFTVLPQFASPELSSVYLVRTCNRAFVSRATIVKWIPVMLSNPHLLLSANNITSTWLDMHAGCSGDSKRTALVKSETIGWINERLGHPEHQFSDATLMVILHLLAGEMWSSNEKTLRIHQTGISRLISLRGGLDLISANGSALAEVSTSCVVHADIICETEPLAMFNNWNPPEVGPLDQDTPMPESPLYCPRSELFTLAQDPRCSELTYGILCDMRDLTDLAIAHYRGLESMLAATQTSRDRARMMEFASQYDAKVAEIQARLADLPSARQPDQSVSNDWVYESCRIAAIIYASAIISRVPFSQAADPGRAIVLSNANMAANGHLMHRRLTEALYEVVERSNMESIWGNMAGTLYWVTAVGAAAGRTRLTINIAQTPSRTQAYAAWIRRCLIMFATRVMLLLIFEHPRSILLAQKRLVKIQEIIAGGATNSRLLAT</sequence>
<name>A0A6A5XV21_9PLEO</name>
<dbReference type="GeneID" id="54283343"/>
<evidence type="ECO:0000313" key="2">
    <source>
        <dbReference type="EMBL" id="KAF2016776.1"/>
    </source>
</evidence>
<dbReference type="OrthoDB" id="415825at2759"/>
<evidence type="ECO:0000313" key="3">
    <source>
        <dbReference type="Proteomes" id="UP000799778"/>
    </source>
</evidence>
<reference evidence="2" key="1">
    <citation type="journal article" date="2020" name="Stud. Mycol.">
        <title>101 Dothideomycetes genomes: a test case for predicting lifestyles and emergence of pathogens.</title>
        <authorList>
            <person name="Haridas S."/>
            <person name="Albert R."/>
            <person name="Binder M."/>
            <person name="Bloem J."/>
            <person name="Labutti K."/>
            <person name="Salamov A."/>
            <person name="Andreopoulos B."/>
            <person name="Baker S."/>
            <person name="Barry K."/>
            <person name="Bills G."/>
            <person name="Bluhm B."/>
            <person name="Cannon C."/>
            <person name="Castanera R."/>
            <person name="Culley D."/>
            <person name="Daum C."/>
            <person name="Ezra D."/>
            <person name="Gonzalez J."/>
            <person name="Henrissat B."/>
            <person name="Kuo A."/>
            <person name="Liang C."/>
            <person name="Lipzen A."/>
            <person name="Lutzoni F."/>
            <person name="Magnuson J."/>
            <person name="Mondo S."/>
            <person name="Nolan M."/>
            <person name="Ohm R."/>
            <person name="Pangilinan J."/>
            <person name="Park H.-J."/>
            <person name="Ramirez L."/>
            <person name="Alfaro M."/>
            <person name="Sun H."/>
            <person name="Tritt A."/>
            <person name="Yoshinaga Y."/>
            <person name="Zwiers L.-H."/>
            <person name="Turgeon B."/>
            <person name="Goodwin S."/>
            <person name="Spatafora J."/>
            <person name="Crous P."/>
            <person name="Grigoriev I."/>
        </authorList>
    </citation>
    <scope>NUCLEOTIDE SEQUENCE</scope>
    <source>
        <strain evidence="2">CBS 175.79</strain>
    </source>
</reference>
<protein>
    <recommendedName>
        <fullName evidence="4">Transcription factor domain-containing protein</fullName>
    </recommendedName>
</protein>
<feature type="region of interest" description="Disordered" evidence="1">
    <location>
        <begin position="1"/>
        <end position="132"/>
    </location>
</feature>
<evidence type="ECO:0008006" key="4">
    <source>
        <dbReference type="Google" id="ProtNLM"/>
    </source>
</evidence>